<dbReference type="AlphaFoldDB" id="A0AAN4SJ52"/>
<accession>A0AAN4SJ52</accession>
<dbReference type="EMBL" id="JGEA01000018">
    <property type="protein sequence ID" value="EYA15441.1"/>
    <property type="molecule type" value="Genomic_DNA"/>
</dbReference>
<evidence type="ECO:0000313" key="3">
    <source>
        <dbReference type="Proteomes" id="UP000022433"/>
    </source>
</evidence>
<dbReference type="Proteomes" id="UP000022433">
    <property type="component" value="Unassembled WGS sequence"/>
</dbReference>
<gene>
    <name evidence="2" type="ORF">M104_1668</name>
</gene>
<reference evidence="2 3" key="1">
    <citation type="submission" date="2014-02" db="EMBL/GenBank/DDBJ databases">
        <authorList>
            <person name="Sears C."/>
            <person name="Carroll K."/>
            <person name="Sack B.R."/>
            <person name="Qadri F."/>
            <person name="Myers L.L."/>
            <person name="Chung G.-T."/>
            <person name="Escheverria P."/>
            <person name="Fraser C.M."/>
            <person name="Sadzewicz L."/>
            <person name="Shefchek K.A."/>
            <person name="Tallon L."/>
            <person name="Das S.P."/>
            <person name="Daugherty S."/>
            <person name="Mongodin E.F."/>
        </authorList>
    </citation>
    <scope>NUCLEOTIDE SEQUENCE [LARGE SCALE GENOMIC DNA]</scope>
    <source>
        <strain evidence="2 3">1007-1-F #10</strain>
    </source>
</reference>
<evidence type="ECO:0000313" key="2">
    <source>
        <dbReference type="EMBL" id="EYA15441.1"/>
    </source>
</evidence>
<proteinExistence type="predicted"/>
<protein>
    <submittedName>
        <fullName evidence="2">Membrane protein</fullName>
    </submittedName>
</protein>
<feature type="transmembrane region" description="Helical" evidence="1">
    <location>
        <begin position="12"/>
        <end position="36"/>
    </location>
</feature>
<comment type="caution">
    <text evidence="2">The sequence shown here is derived from an EMBL/GenBank/DDBJ whole genome shotgun (WGS) entry which is preliminary data.</text>
</comment>
<evidence type="ECO:0000256" key="1">
    <source>
        <dbReference type="SAM" id="Phobius"/>
    </source>
</evidence>
<keyword evidence="1" id="KW-1133">Transmembrane helix</keyword>
<keyword evidence="1" id="KW-0812">Transmembrane</keyword>
<organism evidence="2 3">
    <name type="scientific">Bacteroides fragilis str. 1007-1-F #10</name>
    <dbReference type="NCBI Taxonomy" id="1339295"/>
    <lineage>
        <taxon>Bacteria</taxon>
        <taxon>Pseudomonadati</taxon>
        <taxon>Bacteroidota</taxon>
        <taxon>Bacteroidia</taxon>
        <taxon>Bacteroidales</taxon>
        <taxon>Bacteroidaceae</taxon>
        <taxon>Bacteroides</taxon>
    </lineage>
</organism>
<sequence length="37" mass="4583">MLLNKLEKSLFRIIAVRVLYVSKLYFRIMIMLYSFLR</sequence>
<name>A0AAN4SJ52_BACFG</name>
<keyword evidence="1" id="KW-0472">Membrane</keyword>